<organism evidence="2 3">
    <name type="scientific">Paramicrosporidium saccamoebae</name>
    <dbReference type="NCBI Taxonomy" id="1246581"/>
    <lineage>
        <taxon>Eukaryota</taxon>
        <taxon>Fungi</taxon>
        <taxon>Fungi incertae sedis</taxon>
        <taxon>Cryptomycota</taxon>
        <taxon>Cryptomycota incertae sedis</taxon>
        <taxon>Paramicrosporidium</taxon>
    </lineage>
</organism>
<protein>
    <recommendedName>
        <fullName evidence="1">Mei2-like C-terminal RNA recognition motif domain-containing protein</fullName>
    </recommendedName>
</protein>
<name>A0A2H9TPK4_9FUNG</name>
<reference evidence="2 3" key="1">
    <citation type="submission" date="2016-10" db="EMBL/GenBank/DDBJ databases">
        <title>The genome of Paramicrosporidium saccamoebae is the missing link in understanding Cryptomycota and Microsporidia evolution.</title>
        <authorList>
            <person name="Quandt C.A."/>
            <person name="Beaudet D."/>
            <person name="Corsaro D."/>
            <person name="Michel R."/>
            <person name="Corradi N."/>
            <person name="James T."/>
        </authorList>
    </citation>
    <scope>NUCLEOTIDE SEQUENCE [LARGE SCALE GENOMIC DNA]</scope>
    <source>
        <strain evidence="2 3">KSL3</strain>
    </source>
</reference>
<dbReference type="AlphaFoldDB" id="A0A2H9TPK4"/>
<dbReference type="EMBL" id="MTSL01000048">
    <property type="protein sequence ID" value="PJF19662.1"/>
    <property type="molecule type" value="Genomic_DNA"/>
</dbReference>
<gene>
    <name evidence="2" type="ORF">PSACC_00533</name>
</gene>
<comment type="caution">
    <text evidence="2">The sequence shown here is derived from an EMBL/GenBank/DDBJ whole genome shotgun (WGS) entry which is preliminary data.</text>
</comment>
<dbReference type="Proteomes" id="UP000240830">
    <property type="component" value="Unassembled WGS sequence"/>
</dbReference>
<feature type="domain" description="Mei2-like C-terminal RNA recognition motif" evidence="1">
    <location>
        <begin position="1"/>
        <end position="60"/>
    </location>
</feature>
<dbReference type="InterPro" id="IPR007201">
    <property type="entry name" value="Mei2-like_Rrm_C"/>
</dbReference>
<evidence type="ECO:0000313" key="3">
    <source>
        <dbReference type="Proteomes" id="UP000240830"/>
    </source>
</evidence>
<evidence type="ECO:0000313" key="2">
    <source>
        <dbReference type="EMBL" id="PJF19662.1"/>
    </source>
</evidence>
<proteinExistence type="predicted"/>
<dbReference type="Pfam" id="PF04059">
    <property type="entry name" value="RRM_2"/>
    <property type="match status" value="1"/>
</dbReference>
<sequence>MDFKNKCNVGYAFINFVEPASIVTFAQRVLGKRWPRFNSDKICHLSYARIQGKLALLEKVMMEPANYRPKVYHTDGIYRGLEESFPY</sequence>
<keyword evidence="3" id="KW-1185">Reference proteome</keyword>
<accession>A0A2H9TPK4</accession>
<evidence type="ECO:0000259" key="1">
    <source>
        <dbReference type="Pfam" id="PF04059"/>
    </source>
</evidence>
<dbReference type="OrthoDB" id="417481at2759"/>